<dbReference type="InterPro" id="IPR000089">
    <property type="entry name" value="Biotin_lipoyl"/>
</dbReference>
<keyword evidence="3 6" id="KW-0808">Transferase</keyword>
<evidence type="ECO:0000313" key="10">
    <source>
        <dbReference type="Proteomes" id="UP000199516"/>
    </source>
</evidence>
<dbReference type="InterPro" id="IPR050743">
    <property type="entry name" value="2-oxoacid_DH_E2_comp"/>
</dbReference>
<dbReference type="InterPro" id="IPR011053">
    <property type="entry name" value="Single_hybrid_motif"/>
</dbReference>
<dbReference type="PANTHER" id="PTHR43178:SF5">
    <property type="entry name" value="LIPOAMIDE ACYLTRANSFERASE COMPONENT OF BRANCHED-CHAIN ALPHA-KETO ACID DEHYDROGENASE COMPLEX, MITOCHONDRIAL"/>
    <property type="match status" value="1"/>
</dbReference>
<evidence type="ECO:0000256" key="4">
    <source>
        <dbReference type="ARBA" id="ARBA00022823"/>
    </source>
</evidence>
<dbReference type="CDD" id="cd06849">
    <property type="entry name" value="lipoyl_domain"/>
    <property type="match status" value="1"/>
</dbReference>
<dbReference type="InterPro" id="IPR023213">
    <property type="entry name" value="CAT-like_dom_sf"/>
</dbReference>
<proteinExistence type="inferred from homology"/>
<feature type="domain" description="Lipoyl-binding" evidence="8">
    <location>
        <begin position="1"/>
        <end position="76"/>
    </location>
</feature>
<evidence type="ECO:0000259" key="8">
    <source>
        <dbReference type="PROSITE" id="PS50968"/>
    </source>
</evidence>
<dbReference type="Pfam" id="PF00198">
    <property type="entry name" value="2-oxoacid_dh"/>
    <property type="match status" value="1"/>
</dbReference>
<keyword evidence="9" id="KW-0670">Pyruvate</keyword>
<protein>
    <recommendedName>
        <fullName evidence="6">Dihydrolipoamide acetyltransferase component of pyruvate dehydrogenase complex</fullName>
        <ecNumber evidence="6">2.3.1.-</ecNumber>
    </recommendedName>
</protein>
<keyword evidence="5 6" id="KW-0012">Acyltransferase</keyword>
<comment type="similarity">
    <text evidence="2 6">Belongs to the 2-oxoacid dehydrogenase family.</text>
</comment>
<dbReference type="EMBL" id="FONT01000001">
    <property type="protein sequence ID" value="SFE41778.1"/>
    <property type="molecule type" value="Genomic_DNA"/>
</dbReference>
<dbReference type="PROSITE" id="PS50968">
    <property type="entry name" value="BIOTINYL_LIPOYL"/>
    <property type="match status" value="1"/>
</dbReference>
<dbReference type="GO" id="GO:0016407">
    <property type="term" value="F:acetyltransferase activity"/>
    <property type="evidence" value="ECO:0007669"/>
    <property type="project" value="TreeGrafter"/>
</dbReference>
<keyword evidence="4 6" id="KW-0450">Lipoyl</keyword>
<sequence length="412" mass="46319">MKEVKLHDIGEGLTEAEVIKCWVVSGQFVEADEPLLEIQTDKMTAELPSPSAGVVKEVRVEEGDTITVGTTVIVLENETSDRDREVEKPPPSFQKKKKVPDKDNKYNRVRAAPYTRKIARDYGIQVEEIAKVHSSDIVTEEDVHQYVSINKKREPENESKFTPSTNLMKSSKQKDSDRKGAGSAEILPFKGVRKQIAKRMTHSLFTIPHVTHFEEVDMSRLYELKEELKRVDSSISATAFFVKALVIALKDFPIFNAELDDEKEVIYLKKEYHIGLAADSKQGLLVPVLREADKKTIRELHEEIKNLNERVRGGTLSPSEMKGSTITISNVGPMGSIGATPIINYPETGLVSFHKTKKRAVVTEKDEIVVRPMMNISMSFDHRVADGGTAVSFTNRLAEILENPKELLLHLR</sequence>
<dbReference type="RefSeq" id="WP_091657602.1">
    <property type="nucleotide sequence ID" value="NZ_FONT01000001.1"/>
</dbReference>
<dbReference type="STRING" id="930128.SAMN05192532_101793"/>
<feature type="region of interest" description="Disordered" evidence="7">
    <location>
        <begin position="77"/>
        <end position="102"/>
    </location>
</feature>
<name>A0A1I2ADZ8_9BACI</name>
<dbReference type="InterPro" id="IPR036625">
    <property type="entry name" value="E3-bd_dom_sf"/>
</dbReference>
<dbReference type="PANTHER" id="PTHR43178">
    <property type="entry name" value="DIHYDROLIPOAMIDE ACETYLTRANSFERASE COMPONENT OF PYRUVATE DEHYDROGENASE COMPLEX"/>
    <property type="match status" value="1"/>
</dbReference>
<evidence type="ECO:0000256" key="2">
    <source>
        <dbReference type="ARBA" id="ARBA00007317"/>
    </source>
</evidence>
<dbReference type="EC" id="2.3.1.-" evidence="6"/>
<reference evidence="9 10" key="1">
    <citation type="submission" date="2016-10" db="EMBL/GenBank/DDBJ databases">
        <authorList>
            <person name="de Groot N.N."/>
        </authorList>
    </citation>
    <scope>NUCLEOTIDE SEQUENCE [LARGE SCALE GENOMIC DNA]</scope>
    <source>
        <strain evidence="9 10">DSM 23995</strain>
    </source>
</reference>
<keyword evidence="10" id="KW-1185">Reference proteome</keyword>
<dbReference type="InterPro" id="IPR001078">
    <property type="entry name" value="2-oxoacid_DH_actylTfrase"/>
</dbReference>
<feature type="compositionally biased region" description="Basic and acidic residues" evidence="7">
    <location>
        <begin position="79"/>
        <end position="88"/>
    </location>
</feature>
<evidence type="ECO:0000313" key="9">
    <source>
        <dbReference type="EMBL" id="SFE41778.1"/>
    </source>
</evidence>
<feature type="compositionally biased region" description="Polar residues" evidence="7">
    <location>
        <begin position="160"/>
        <end position="170"/>
    </location>
</feature>
<dbReference type="SUPFAM" id="SSF52777">
    <property type="entry name" value="CoA-dependent acyltransferases"/>
    <property type="match status" value="1"/>
</dbReference>
<comment type="cofactor">
    <cofactor evidence="1 6">
        <name>(R)-lipoate</name>
        <dbReference type="ChEBI" id="CHEBI:83088"/>
    </cofactor>
</comment>
<dbReference type="GO" id="GO:0031405">
    <property type="term" value="F:lipoic acid binding"/>
    <property type="evidence" value="ECO:0007669"/>
    <property type="project" value="TreeGrafter"/>
</dbReference>
<feature type="region of interest" description="Disordered" evidence="7">
    <location>
        <begin position="151"/>
        <end position="181"/>
    </location>
</feature>
<accession>A0A1I2ADZ8</accession>
<evidence type="ECO:0000256" key="3">
    <source>
        <dbReference type="ARBA" id="ARBA00022679"/>
    </source>
</evidence>
<organism evidence="9 10">
    <name type="scientific">Alteribacillus iranensis</name>
    <dbReference type="NCBI Taxonomy" id="930128"/>
    <lineage>
        <taxon>Bacteria</taxon>
        <taxon>Bacillati</taxon>
        <taxon>Bacillota</taxon>
        <taxon>Bacilli</taxon>
        <taxon>Bacillales</taxon>
        <taxon>Bacillaceae</taxon>
        <taxon>Alteribacillus</taxon>
    </lineage>
</organism>
<dbReference type="SUPFAM" id="SSF51230">
    <property type="entry name" value="Single hybrid motif"/>
    <property type="match status" value="1"/>
</dbReference>
<evidence type="ECO:0000256" key="7">
    <source>
        <dbReference type="SAM" id="MobiDB-lite"/>
    </source>
</evidence>
<dbReference type="Proteomes" id="UP000199516">
    <property type="component" value="Unassembled WGS sequence"/>
</dbReference>
<dbReference type="FunFam" id="3.30.559.10:FF:000007">
    <property type="entry name" value="Dihydrolipoamide acetyltransferase component of pyruvate dehydrogenase complex"/>
    <property type="match status" value="1"/>
</dbReference>
<evidence type="ECO:0000256" key="5">
    <source>
        <dbReference type="ARBA" id="ARBA00023315"/>
    </source>
</evidence>
<dbReference type="Gene3D" id="4.10.320.10">
    <property type="entry name" value="E3-binding domain"/>
    <property type="match status" value="1"/>
</dbReference>
<evidence type="ECO:0000256" key="6">
    <source>
        <dbReference type="RuleBase" id="RU003423"/>
    </source>
</evidence>
<dbReference type="GO" id="GO:0005737">
    <property type="term" value="C:cytoplasm"/>
    <property type="evidence" value="ECO:0007669"/>
    <property type="project" value="TreeGrafter"/>
</dbReference>
<dbReference type="AlphaFoldDB" id="A0A1I2ADZ8"/>
<gene>
    <name evidence="9" type="ORF">SAMN05192532_101793</name>
</gene>
<dbReference type="Gene3D" id="2.40.50.100">
    <property type="match status" value="1"/>
</dbReference>
<dbReference type="Gene3D" id="3.30.559.10">
    <property type="entry name" value="Chloramphenicol acetyltransferase-like domain"/>
    <property type="match status" value="1"/>
</dbReference>
<dbReference type="Pfam" id="PF00364">
    <property type="entry name" value="Biotin_lipoyl"/>
    <property type="match status" value="1"/>
</dbReference>
<dbReference type="OrthoDB" id="9805770at2"/>
<evidence type="ECO:0000256" key="1">
    <source>
        <dbReference type="ARBA" id="ARBA00001938"/>
    </source>
</evidence>